<proteinExistence type="predicted"/>
<comment type="caution">
    <text evidence="1">The sequence shown here is derived from an EMBL/GenBank/DDBJ whole genome shotgun (WGS) entry which is preliminary data.</text>
</comment>
<protein>
    <submittedName>
        <fullName evidence="1">Uncharacterized protein</fullName>
    </submittedName>
</protein>
<dbReference type="Proteomes" id="UP000070457">
    <property type="component" value="Unassembled WGS sequence"/>
</dbReference>
<organism evidence="1 2">
    <name type="scientific">candidate division WS6 bacterium OLB20</name>
    <dbReference type="NCBI Taxonomy" id="1617426"/>
    <lineage>
        <taxon>Bacteria</taxon>
        <taxon>Candidatus Dojkabacteria</taxon>
    </lineage>
</organism>
<accession>A0A136LW06</accession>
<evidence type="ECO:0000313" key="2">
    <source>
        <dbReference type="Proteomes" id="UP000070457"/>
    </source>
</evidence>
<gene>
    <name evidence="1" type="ORF">TR69_WS6001001446</name>
</gene>
<evidence type="ECO:0000313" key="1">
    <source>
        <dbReference type="EMBL" id="KXK25840.1"/>
    </source>
</evidence>
<dbReference type="STRING" id="1617426.TR69_WS6001001446"/>
<dbReference type="EMBL" id="JYNZ01000006">
    <property type="protein sequence ID" value="KXK25840.1"/>
    <property type="molecule type" value="Genomic_DNA"/>
</dbReference>
<dbReference type="AlphaFoldDB" id="A0A136LW06"/>
<reference evidence="1 2" key="1">
    <citation type="submission" date="2015-02" db="EMBL/GenBank/DDBJ databases">
        <title>Improved understanding of the partial-nitritation anammox process through 23 genomes representing the majority of the microbial community.</title>
        <authorList>
            <person name="Speth D.R."/>
            <person name="In T Zandt M."/>
            <person name="Guerrero Cruz S."/>
            <person name="Jetten M.S."/>
            <person name="Dutilh B.E."/>
        </authorList>
    </citation>
    <scope>NUCLEOTIDE SEQUENCE [LARGE SCALE GENOMIC DNA]</scope>
    <source>
        <strain evidence="1">OLB20</strain>
    </source>
</reference>
<name>A0A136LW06_9BACT</name>
<sequence>MPPKPEELLSRLRDLLEQEGISTPAGAAADDRIIAEYVLPALEHSQNVLADLYSSVSGGSGSLKSLKQKIIGKVASVSRNTVEKKSDATAAL</sequence>